<gene>
    <name evidence="1" type="ORF">S12H4_16334</name>
</gene>
<proteinExistence type="predicted"/>
<accession>X1TCA9</accession>
<reference evidence="1" key="1">
    <citation type="journal article" date="2014" name="Front. Microbiol.">
        <title>High frequency of phylogenetically diverse reductive dehalogenase-homologous genes in deep subseafloor sedimentary metagenomes.</title>
        <authorList>
            <person name="Kawai M."/>
            <person name="Futagami T."/>
            <person name="Toyoda A."/>
            <person name="Takaki Y."/>
            <person name="Nishi S."/>
            <person name="Hori S."/>
            <person name="Arai W."/>
            <person name="Tsubouchi T."/>
            <person name="Morono Y."/>
            <person name="Uchiyama I."/>
            <person name="Ito T."/>
            <person name="Fujiyama A."/>
            <person name="Inagaki F."/>
            <person name="Takami H."/>
        </authorList>
    </citation>
    <scope>NUCLEOTIDE SEQUENCE</scope>
    <source>
        <strain evidence="1">Expedition CK06-06</strain>
    </source>
</reference>
<dbReference type="AlphaFoldDB" id="X1TCA9"/>
<comment type="caution">
    <text evidence="1">The sequence shown here is derived from an EMBL/GenBank/DDBJ whole genome shotgun (WGS) entry which is preliminary data.</text>
</comment>
<protein>
    <submittedName>
        <fullName evidence="1">Uncharacterized protein</fullName>
    </submittedName>
</protein>
<organism evidence="1">
    <name type="scientific">marine sediment metagenome</name>
    <dbReference type="NCBI Taxonomy" id="412755"/>
    <lineage>
        <taxon>unclassified sequences</taxon>
        <taxon>metagenomes</taxon>
        <taxon>ecological metagenomes</taxon>
    </lineage>
</organism>
<dbReference type="EMBL" id="BARW01007895">
    <property type="protein sequence ID" value="GAI77674.1"/>
    <property type="molecule type" value="Genomic_DNA"/>
</dbReference>
<sequence length="52" mass="6105">MKVKVYMISNVIHELPARDIPNAREIAKRIIMEGLWIVDEEEEFYNLSSPDT</sequence>
<name>X1TCA9_9ZZZZ</name>
<evidence type="ECO:0000313" key="1">
    <source>
        <dbReference type="EMBL" id="GAI77674.1"/>
    </source>
</evidence>